<evidence type="ECO:0000313" key="1">
    <source>
        <dbReference type="EMBL" id="TQL50781.1"/>
    </source>
</evidence>
<evidence type="ECO:0000313" key="2">
    <source>
        <dbReference type="Proteomes" id="UP000319516"/>
    </source>
</evidence>
<dbReference type="RefSeq" id="WP_141784863.1">
    <property type="nucleotide sequence ID" value="NZ_BAAAIK010000002.1"/>
</dbReference>
<keyword evidence="2" id="KW-1185">Reference proteome</keyword>
<sequence length="103" mass="10677">MSSLSVNPDQVWAAAQELRAIVLEIDAVAQAVSRALHGAAAGAGQHALAEAARVAGGRWDRAVRETGQAGQALARLTGVAAEGYHLAEELARRGTTPTRTPVR</sequence>
<organism evidence="1 2">
    <name type="scientific">Ornithinicoccus hortensis</name>
    <dbReference type="NCBI Taxonomy" id="82346"/>
    <lineage>
        <taxon>Bacteria</taxon>
        <taxon>Bacillati</taxon>
        <taxon>Actinomycetota</taxon>
        <taxon>Actinomycetes</taxon>
        <taxon>Micrococcales</taxon>
        <taxon>Intrasporangiaceae</taxon>
        <taxon>Ornithinicoccus</taxon>
    </lineage>
</organism>
<dbReference type="EMBL" id="VFOP01000001">
    <property type="protein sequence ID" value="TQL50781.1"/>
    <property type="molecule type" value="Genomic_DNA"/>
</dbReference>
<protein>
    <submittedName>
        <fullName evidence="1">Uncharacterized protein</fullName>
    </submittedName>
</protein>
<proteinExistence type="predicted"/>
<reference evidence="1 2" key="1">
    <citation type="submission" date="2019-06" db="EMBL/GenBank/DDBJ databases">
        <title>Sequencing the genomes of 1000 actinobacteria strains.</title>
        <authorList>
            <person name="Klenk H.-P."/>
        </authorList>
    </citation>
    <scope>NUCLEOTIDE SEQUENCE [LARGE SCALE GENOMIC DNA]</scope>
    <source>
        <strain evidence="1 2">DSM 12335</strain>
    </source>
</reference>
<accession>A0A542YRT9</accession>
<gene>
    <name evidence="1" type="ORF">FB467_1898</name>
</gene>
<comment type="caution">
    <text evidence="1">The sequence shown here is derived from an EMBL/GenBank/DDBJ whole genome shotgun (WGS) entry which is preliminary data.</text>
</comment>
<name>A0A542YRT9_9MICO</name>
<dbReference type="Proteomes" id="UP000319516">
    <property type="component" value="Unassembled WGS sequence"/>
</dbReference>
<dbReference type="AlphaFoldDB" id="A0A542YRT9"/>